<gene>
    <name evidence="1" type="ORF">RGF97_28185</name>
</gene>
<dbReference type="Gene3D" id="1.25.10.10">
    <property type="entry name" value="Leucine-rich Repeat Variant"/>
    <property type="match status" value="1"/>
</dbReference>
<reference evidence="1 2" key="1">
    <citation type="submission" date="2023-09" db="EMBL/GenBank/DDBJ databases">
        <title>Complete genome of Streptomyces roseicoloratus T14.</title>
        <authorList>
            <person name="Bashizi T."/>
            <person name="Kim M.-J."/>
            <person name="Lee G."/>
            <person name="Tagele S.B."/>
            <person name="Shin J.-H."/>
        </authorList>
    </citation>
    <scope>NUCLEOTIDE SEQUENCE [LARGE SCALE GENOMIC DNA]</scope>
    <source>
        <strain evidence="1 2">T14</strain>
    </source>
</reference>
<organism evidence="1 2">
    <name type="scientific">Streptomyces roseicoloratus</name>
    <dbReference type="NCBI Taxonomy" id="2508722"/>
    <lineage>
        <taxon>Bacteria</taxon>
        <taxon>Bacillati</taxon>
        <taxon>Actinomycetota</taxon>
        <taxon>Actinomycetes</taxon>
        <taxon>Kitasatosporales</taxon>
        <taxon>Streptomycetaceae</taxon>
        <taxon>Streptomyces</taxon>
    </lineage>
</organism>
<dbReference type="EMBL" id="CP133762">
    <property type="protein sequence ID" value="WMX47913.1"/>
    <property type="molecule type" value="Genomic_DNA"/>
</dbReference>
<protein>
    <recommendedName>
        <fullName evidence="3">PBS lyase</fullName>
    </recommendedName>
</protein>
<evidence type="ECO:0008006" key="3">
    <source>
        <dbReference type="Google" id="ProtNLM"/>
    </source>
</evidence>
<dbReference type="Proteomes" id="UP001250858">
    <property type="component" value="Chromosome"/>
</dbReference>
<keyword evidence="2" id="KW-1185">Reference proteome</keyword>
<accession>A0ABY9S0H3</accession>
<dbReference type="SUPFAM" id="SSF48371">
    <property type="entry name" value="ARM repeat"/>
    <property type="match status" value="1"/>
</dbReference>
<evidence type="ECO:0000313" key="2">
    <source>
        <dbReference type="Proteomes" id="UP001250858"/>
    </source>
</evidence>
<proteinExistence type="predicted"/>
<name>A0ABY9S0H3_9ACTN</name>
<sequence length="493" mass="53604">MTHEERSPDAAIRGLVRGRRLAVALDTWRPGAWLELDERIRSGYPWALTDRPRHEWLTTTGLTGALRTALGVPRPPEGRVALALCDRDGRVREAALTHTAGRPALLPLVALRTADWAAPVRERARAVLATDLPGADAATLAVTAPVILRLANRRRGGTAADLLDASLRTAPADTVTALLYHRDRITRRHALDVAVDRGLLAPAELARLAAYDEDTALRDRAATAALAAGVPDETLPLLLAARSGSVRSAGVTALRAAGRPAEAEPFLHDRSALVRACARWVLRQDGRDPLAIYRAACADPATVPGRAPLGLAECEGREAGNGQESEARDAEDIAVLDGLTTHPVARVRASAVAGLRILEPQDWRKALPLLDDPSAAVVREAARTLAGLASHVPARELLTRAAQDRPHPQRAAALRVFSERHDMPRILCALRMLDDPDPRLRERAVTVARRAWWCTHRGDRIVAEECLGLLERHHDAFPEWMSTSIRKGLQHFT</sequence>
<dbReference type="RefSeq" id="WP_128976469.1">
    <property type="nucleotide sequence ID" value="NZ_CP133762.1"/>
</dbReference>
<evidence type="ECO:0000313" key="1">
    <source>
        <dbReference type="EMBL" id="WMX47913.1"/>
    </source>
</evidence>
<dbReference type="InterPro" id="IPR016024">
    <property type="entry name" value="ARM-type_fold"/>
</dbReference>
<dbReference type="InterPro" id="IPR011989">
    <property type="entry name" value="ARM-like"/>
</dbReference>